<name>A0A255Y4A3_9SPHN</name>
<evidence type="ECO:0000313" key="3">
    <source>
        <dbReference type="Proteomes" id="UP000216991"/>
    </source>
</evidence>
<evidence type="ECO:0000313" key="2">
    <source>
        <dbReference type="EMBL" id="OYQ24046.1"/>
    </source>
</evidence>
<proteinExistence type="predicted"/>
<dbReference type="PROSITE" id="PS51186">
    <property type="entry name" value="GNAT"/>
    <property type="match status" value="1"/>
</dbReference>
<dbReference type="Gene3D" id="3.40.630.30">
    <property type="match status" value="1"/>
</dbReference>
<dbReference type="OrthoDB" id="2436196at2"/>
<dbReference type="PANTHER" id="PTHR43305">
    <property type="entry name" value="FAMILY N-ACETYLTRANSFERASE, PUTATIVE (AFU_ORTHOLOGUE AFUA_2G01380)-RELATED"/>
    <property type="match status" value="1"/>
</dbReference>
<dbReference type="CDD" id="cd04301">
    <property type="entry name" value="NAT_SF"/>
    <property type="match status" value="1"/>
</dbReference>
<dbReference type="RefSeq" id="WP_094475260.1">
    <property type="nucleotide sequence ID" value="NZ_NOXT01000126.1"/>
</dbReference>
<organism evidence="2 3">
    <name type="scientific">Sandarakinorhabdus cyanobacteriorum</name>
    <dbReference type="NCBI Taxonomy" id="1981098"/>
    <lineage>
        <taxon>Bacteria</taxon>
        <taxon>Pseudomonadati</taxon>
        <taxon>Pseudomonadota</taxon>
        <taxon>Alphaproteobacteria</taxon>
        <taxon>Sphingomonadales</taxon>
        <taxon>Sphingosinicellaceae</taxon>
        <taxon>Sandarakinorhabdus</taxon>
    </lineage>
</organism>
<keyword evidence="3" id="KW-1185">Reference proteome</keyword>
<dbReference type="InterPro" id="IPR016181">
    <property type="entry name" value="Acyl_CoA_acyltransferase"/>
</dbReference>
<dbReference type="InterPro" id="IPR052777">
    <property type="entry name" value="Acetyltransferase_Enz"/>
</dbReference>
<dbReference type="EMBL" id="NOXT01000126">
    <property type="protein sequence ID" value="OYQ24046.1"/>
    <property type="molecule type" value="Genomic_DNA"/>
</dbReference>
<reference evidence="2 3" key="1">
    <citation type="submission" date="2017-07" db="EMBL/GenBank/DDBJ databases">
        <title>Sandarakinorhabdus cyanobacteriorum sp. nov., a novel bacterium isolated from cyanobacterial aggregates in a eutrophic lake.</title>
        <authorList>
            <person name="Cai H."/>
        </authorList>
    </citation>
    <scope>NUCLEOTIDE SEQUENCE [LARGE SCALE GENOMIC DNA]</scope>
    <source>
        <strain evidence="2 3">TH057</strain>
    </source>
</reference>
<gene>
    <name evidence="2" type="ORF">CHU93_16610</name>
</gene>
<dbReference type="Proteomes" id="UP000216991">
    <property type="component" value="Unassembled WGS sequence"/>
</dbReference>
<evidence type="ECO:0000259" key="1">
    <source>
        <dbReference type="PROSITE" id="PS51186"/>
    </source>
</evidence>
<feature type="domain" description="N-acetyltransferase" evidence="1">
    <location>
        <begin position="3"/>
        <end position="176"/>
    </location>
</feature>
<sequence length="176" mass="19420">MSLNWRQARLPDDAALLIDLNAEYLQFVFDGVAARFPVTLADIFPGGDIRAYLPQSLPKIVGNGPPESLFHIVEDAGVPIGMGGVRPVRPGICEMKRVYVREAARGRGLGRQLVDRLIADARSFGYQQMFLDTAPTLTAAIALYETLGFARIPAYPEVEVPAIMHPHWIFMSKALK</sequence>
<dbReference type="GO" id="GO:0016747">
    <property type="term" value="F:acyltransferase activity, transferring groups other than amino-acyl groups"/>
    <property type="evidence" value="ECO:0007669"/>
    <property type="project" value="InterPro"/>
</dbReference>
<protein>
    <recommendedName>
        <fullName evidence="1">N-acetyltransferase domain-containing protein</fullName>
    </recommendedName>
</protein>
<accession>A0A255Y4A3</accession>
<dbReference type="InterPro" id="IPR000182">
    <property type="entry name" value="GNAT_dom"/>
</dbReference>
<dbReference type="AlphaFoldDB" id="A0A255Y4A3"/>
<dbReference type="SUPFAM" id="SSF55729">
    <property type="entry name" value="Acyl-CoA N-acyltransferases (Nat)"/>
    <property type="match status" value="1"/>
</dbReference>
<dbReference type="Pfam" id="PF00583">
    <property type="entry name" value="Acetyltransf_1"/>
    <property type="match status" value="1"/>
</dbReference>
<comment type="caution">
    <text evidence="2">The sequence shown here is derived from an EMBL/GenBank/DDBJ whole genome shotgun (WGS) entry which is preliminary data.</text>
</comment>
<dbReference type="PANTHER" id="PTHR43305:SF1">
    <property type="entry name" value="FAMILY N-ACETYLTRANSFERASE, PUTATIVE (AFU_ORTHOLOGUE AFUA_2G01380)-RELATED"/>
    <property type="match status" value="1"/>
</dbReference>